<reference evidence="1 2" key="1">
    <citation type="submission" date="2016-10" db="EMBL/GenBank/DDBJ databases">
        <authorList>
            <person name="Varghese N."/>
            <person name="Submissions S."/>
        </authorList>
    </citation>
    <scope>NUCLEOTIDE SEQUENCE [LARGE SCALE GENOMIC DNA]</scope>
    <source>
        <strain evidence="1 2">CGMCC 1.3527</strain>
    </source>
</reference>
<organism evidence="1 2">
    <name type="scientific">Halorubrum xinjiangense</name>
    <dbReference type="NCBI Taxonomy" id="261291"/>
    <lineage>
        <taxon>Archaea</taxon>
        <taxon>Methanobacteriati</taxon>
        <taxon>Methanobacteriota</taxon>
        <taxon>Stenosarchaea group</taxon>
        <taxon>Halobacteria</taxon>
        <taxon>Halobacteriales</taxon>
        <taxon>Haloferacaceae</taxon>
        <taxon>Halorubrum</taxon>
    </lineage>
</organism>
<dbReference type="RefSeq" id="WP_188128050.1">
    <property type="nucleotide sequence ID" value="NZ_FNBO01000008.1"/>
</dbReference>
<dbReference type="AlphaFoldDB" id="A0A1G7NXT2"/>
<dbReference type="EMBL" id="FNBO01000008">
    <property type="protein sequence ID" value="SDF78010.1"/>
    <property type="molecule type" value="Genomic_DNA"/>
</dbReference>
<protein>
    <submittedName>
        <fullName evidence="1">Uncharacterized protein</fullName>
    </submittedName>
</protein>
<evidence type="ECO:0000313" key="2">
    <source>
        <dbReference type="Proteomes" id="UP000324020"/>
    </source>
</evidence>
<proteinExistence type="predicted"/>
<keyword evidence="2" id="KW-1185">Reference proteome</keyword>
<sequence length="45" mass="5258">MRVDIAIDRGSDLHERVKEYSRENGLRMDFAYAELIEEGLDSVEE</sequence>
<gene>
    <name evidence="1" type="ORF">SAMN04488067_108129</name>
</gene>
<dbReference type="Proteomes" id="UP000324020">
    <property type="component" value="Unassembled WGS sequence"/>
</dbReference>
<name>A0A1G7NXT2_9EURY</name>
<dbReference type="OrthoDB" id="295956at2157"/>
<evidence type="ECO:0000313" key="1">
    <source>
        <dbReference type="EMBL" id="SDF78010.1"/>
    </source>
</evidence>
<accession>A0A1G7NXT2</accession>